<dbReference type="InterPro" id="IPR003599">
    <property type="entry name" value="Ig_sub"/>
</dbReference>
<evidence type="ECO:0000256" key="6">
    <source>
        <dbReference type="ARBA" id="ARBA00022737"/>
    </source>
</evidence>
<keyword evidence="10" id="KW-0675">Receptor</keyword>
<dbReference type="Pfam" id="PF13895">
    <property type="entry name" value="Ig_2"/>
    <property type="match status" value="1"/>
</dbReference>
<dbReference type="InterPro" id="IPR013151">
    <property type="entry name" value="Immunoglobulin_dom"/>
</dbReference>
<evidence type="ECO:0000256" key="15">
    <source>
        <dbReference type="SAM" id="Phobius"/>
    </source>
</evidence>
<dbReference type="PANTHER" id="PTHR11738">
    <property type="entry name" value="MHC CLASS I NK CELL RECEPTOR"/>
    <property type="match status" value="1"/>
</dbReference>
<dbReference type="GO" id="GO:0007166">
    <property type="term" value="P:cell surface receptor signaling pathway"/>
    <property type="evidence" value="ECO:0007669"/>
    <property type="project" value="UniProtKB-ARBA"/>
</dbReference>
<organism evidence="18 19">
    <name type="scientific">Balaenoptera musculus</name>
    <name type="common">Blue whale</name>
    <dbReference type="NCBI Taxonomy" id="9771"/>
    <lineage>
        <taxon>Eukaryota</taxon>
        <taxon>Metazoa</taxon>
        <taxon>Chordata</taxon>
        <taxon>Craniata</taxon>
        <taxon>Vertebrata</taxon>
        <taxon>Euteleostomi</taxon>
        <taxon>Mammalia</taxon>
        <taxon>Eutheria</taxon>
        <taxon>Laurasiatheria</taxon>
        <taxon>Artiodactyla</taxon>
        <taxon>Whippomorpha</taxon>
        <taxon>Cetacea</taxon>
        <taxon>Mysticeti</taxon>
        <taxon>Balaenopteridae</taxon>
        <taxon>Balaenoptera</taxon>
    </lineage>
</organism>
<evidence type="ECO:0000256" key="9">
    <source>
        <dbReference type="ARBA" id="ARBA00023157"/>
    </source>
</evidence>
<dbReference type="PANTHER" id="PTHR11738:SF14">
    <property type="entry name" value="NATURAL CYTOTOXICITY TRIGGERING RECEPTOR 1"/>
    <property type="match status" value="1"/>
</dbReference>
<evidence type="ECO:0000259" key="17">
    <source>
        <dbReference type="PROSITE" id="PS50835"/>
    </source>
</evidence>
<keyword evidence="8 15" id="KW-0472">Membrane</keyword>
<dbReference type="OrthoDB" id="9837647at2759"/>
<dbReference type="GeneID" id="118885377"/>
<evidence type="ECO:0000256" key="1">
    <source>
        <dbReference type="ARBA" id="ARBA00004251"/>
    </source>
</evidence>
<dbReference type="SUPFAM" id="SSF48726">
    <property type="entry name" value="Immunoglobulin"/>
    <property type="match status" value="4"/>
</dbReference>
<dbReference type="Gene3D" id="2.60.40.10">
    <property type="entry name" value="Immunoglobulins"/>
    <property type="match status" value="4"/>
</dbReference>
<accession>A0A8B8VYN8</accession>
<keyword evidence="9" id="KW-1015">Disulfide bond</keyword>
<feature type="transmembrane region" description="Helical" evidence="15">
    <location>
        <begin position="547"/>
        <end position="565"/>
    </location>
</feature>
<dbReference type="Proteomes" id="UP000694857">
    <property type="component" value="Chromosome 19"/>
</dbReference>
<evidence type="ECO:0000256" key="4">
    <source>
        <dbReference type="ARBA" id="ARBA00022692"/>
    </source>
</evidence>
<keyword evidence="18" id="KW-1185">Reference proteome</keyword>
<evidence type="ECO:0000256" key="16">
    <source>
        <dbReference type="SAM" id="SignalP"/>
    </source>
</evidence>
<sequence length="598" mass="67092">MAPRDITLFCLVLCLGQKIQAQDGNLPSPTISATPGSLIPWNESVKILCRGTPESYLYQLEILGNSTYKVVDKKLGFQKTAEFVIKHMDTNTAGRYQCRYMKQYRWSVYSEALELVVTGLYDKPALSTDGCLVVMPGESVSLRCSSAHISFNGFSLSKEGRAVLSQHQNGGRWGDFILGPVNLSFSGIYTCYSWYSGSPYAWSAPSDALELVVTDTTNQDYTTENLIRMGMAGLPLVALLAILAENWLGHQVPHEEDQQDLPELSCSRQKTQTEWTFGLTPKGHQVDTRVSAMPSTLAALLFLGLSLSQRTSTQKQTLSKPVIWAKPSFMIPKGTLVIIWCQGTHEAVEYQLHFEGGLSALKRPESPGMVNRVKFPIPSMTSQTAGQYRCFYRSGELWSEPSDPLDLVVTGMYDTPTLSVQPRPEVTSGENVTFRCRLETATSTFFLLKEGRSSRPQRRYGNIQAEFPMGPVSTAHRGTYRCFGSYNKHTWSFPSEPVKLLVEGDAGDTTFAPTEHTSSGHWDSYMLTTETQFQEDPVLWDHNAQNLLRIGLVFLVLVALVWLLVEDWLHRKKPQDRASRASSQECRRRFRTQRALEE</sequence>
<evidence type="ECO:0000313" key="19">
    <source>
        <dbReference type="RefSeq" id="XP_036689896.1"/>
    </source>
</evidence>
<evidence type="ECO:0000256" key="8">
    <source>
        <dbReference type="ARBA" id="ARBA00023136"/>
    </source>
</evidence>
<dbReference type="InterPro" id="IPR013783">
    <property type="entry name" value="Ig-like_fold"/>
</dbReference>
<dbReference type="CDD" id="cd05751">
    <property type="entry name" value="IgC2_D1_LILR_KIR_like"/>
    <property type="match status" value="2"/>
</dbReference>
<dbReference type="InterPro" id="IPR050412">
    <property type="entry name" value="Ig-like_Receptors_ImmuneReg"/>
</dbReference>
<keyword evidence="12" id="KW-0393">Immunoglobulin domain</keyword>
<dbReference type="SMART" id="SM00409">
    <property type="entry name" value="IG"/>
    <property type="match status" value="3"/>
</dbReference>
<evidence type="ECO:0000256" key="3">
    <source>
        <dbReference type="ARBA" id="ARBA00022475"/>
    </source>
</evidence>
<comment type="subcellular location">
    <subcellularLocation>
        <location evidence="1">Cell membrane</location>
        <topology evidence="1">Single-pass type I membrane protein</topology>
    </subcellularLocation>
</comment>
<dbReference type="KEGG" id="bmus:118885377"/>
<keyword evidence="3" id="KW-1003">Cell membrane</keyword>
<dbReference type="GO" id="GO:0002764">
    <property type="term" value="P:immune response-regulating signaling pathway"/>
    <property type="evidence" value="ECO:0007669"/>
    <property type="project" value="TreeGrafter"/>
</dbReference>
<name>A0A8B8VYN8_BALMU</name>
<dbReference type="AlphaFoldDB" id="A0A8B8VYN8"/>
<evidence type="ECO:0000256" key="7">
    <source>
        <dbReference type="ARBA" id="ARBA00022989"/>
    </source>
</evidence>
<feature type="domain" description="Ig-like" evidence="17">
    <location>
        <begin position="416"/>
        <end position="482"/>
    </location>
</feature>
<proteinExistence type="inferred from homology"/>
<feature type="signal peptide" evidence="16">
    <location>
        <begin position="1"/>
        <end position="21"/>
    </location>
</feature>
<reference evidence="19" key="1">
    <citation type="submission" date="2025-08" db="UniProtKB">
        <authorList>
            <consortium name="RefSeq"/>
        </authorList>
    </citation>
    <scope>IDENTIFICATION</scope>
    <source>
        <tissue evidence="19">Epidermis and Blubber</tissue>
    </source>
</reference>
<dbReference type="InterPro" id="IPR036179">
    <property type="entry name" value="Ig-like_dom_sf"/>
</dbReference>
<keyword evidence="11" id="KW-0325">Glycoprotein</keyword>
<evidence type="ECO:0000256" key="5">
    <source>
        <dbReference type="ARBA" id="ARBA00022729"/>
    </source>
</evidence>
<comment type="similarity">
    <text evidence="2">Belongs to the natural cytotoxicity receptor (NCR) family.</text>
</comment>
<feature type="chain" id="PRO_5034493922" description="Natural cytotoxicity triggering receptor 1" evidence="16">
    <location>
        <begin position="22"/>
        <end position="598"/>
    </location>
</feature>
<dbReference type="FunFam" id="2.60.40.10:FF:000033">
    <property type="entry name" value="Killer cell immunoglobulin-like receptor"/>
    <property type="match status" value="1"/>
</dbReference>
<protein>
    <recommendedName>
        <fullName evidence="13">Natural cytotoxicity triggering receptor 1</fullName>
    </recommendedName>
    <alternativeName>
        <fullName evidence="14">Natural killer cell p46-related protein</fullName>
    </alternativeName>
</protein>
<dbReference type="InterPro" id="IPR007110">
    <property type="entry name" value="Ig-like_dom"/>
</dbReference>
<keyword evidence="4 15" id="KW-0812">Transmembrane</keyword>
<dbReference type="RefSeq" id="XP_036689896.1">
    <property type="nucleotide sequence ID" value="XM_036834001.1"/>
</dbReference>
<keyword evidence="5 16" id="KW-0732">Signal</keyword>
<keyword evidence="6" id="KW-0677">Repeat</keyword>
<dbReference type="PROSITE" id="PS50835">
    <property type="entry name" value="IG_LIKE"/>
    <property type="match status" value="1"/>
</dbReference>
<dbReference type="GO" id="GO:0005886">
    <property type="term" value="C:plasma membrane"/>
    <property type="evidence" value="ECO:0007669"/>
    <property type="project" value="UniProtKB-SubCell"/>
</dbReference>
<evidence type="ECO:0000256" key="12">
    <source>
        <dbReference type="ARBA" id="ARBA00023319"/>
    </source>
</evidence>
<dbReference type="FunFam" id="2.60.40.10:FF:000049">
    <property type="entry name" value="Leukocyte immunoglobulin-like receptor subfamily B member 1"/>
    <property type="match status" value="3"/>
</dbReference>
<evidence type="ECO:0000313" key="18">
    <source>
        <dbReference type="Proteomes" id="UP000694857"/>
    </source>
</evidence>
<evidence type="ECO:0000256" key="13">
    <source>
        <dbReference type="ARBA" id="ARBA00040484"/>
    </source>
</evidence>
<evidence type="ECO:0000256" key="14">
    <source>
        <dbReference type="ARBA" id="ARBA00041225"/>
    </source>
</evidence>
<evidence type="ECO:0000256" key="10">
    <source>
        <dbReference type="ARBA" id="ARBA00023170"/>
    </source>
</evidence>
<dbReference type="Pfam" id="PF00047">
    <property type="entry name" value="ig"/>
    <property type="match status" value="2"/>
</dbReference>
<evidence type="ECO:0000256" key="11">
    <source>
        <dbReference type="ARBA" id="ARBA00023180"/>
    </source>
</evidence>
<keyword evidence="7 15" id="KW-1133">Transmembrane helix</keyword>
<gene>
    <name evidence="19" type="primary">LOC118885377</name>
</gene>
<evidence type="ECO:0000256" key="2">
    <source>
        <dbReference type="ARBA" id="ARBA00006531"/>
    </source>
</evidence>